<evidence type="ECO:0000313" key="2">
    <source>
        <dbReference type="EMBL" id="OUD08490.1"/>
    </source>
</evidence>
<accession>A0A251WVH9</accession>
<evidence type="ECO:0000256" key="1">
    <source>
        <dbReference type="SAM" id="Phobius"/>
    </source>
</evidence>
<keyword evidence="1" id="KW-0812">Transmembrane</keyword>
<keyword evidence="1" id="KW-1133">Transmembrane helix</keyword>
<dbReference type="EMBL" id="MSPP01000005">
    <property type="protein sequence ID" value="OUD08490.1"/>
    <property type="molecule type" value="Genomic_DNA"/>
</dbReference>
<gene>
    <name evidence="2" type="ORF">BVC71_13400</name>
</gene>
<keyword evidence="3" id="KW-1185">Reference proteome</keyword>
<comment type="caution">
    <text evidence="2">The sequence shown here is derived from an EMBL/GenBank/DDBJ whole genome shotgun (WGS) entry which is preliminary data.</text>
</comment>
<evidence type="ECO:0000313" key="3">
    <source>
        <dbReference type="Proteomes" id="UP000194664"/>
    </source>
</evidence>
<feature type="transmembrane region" description="Helical" evidence="1">
    <location>
        <begin position="109"/>
        <end position="128"/>
    </location>
</feature>
<sequence>MIFSTIPLLVGVFGFSYLILAWQVSSSFPPFYKKGNIEEDMKLVLPLMFGVLALLATSVIFHNLFILFGLLSAFTGIRVRRRVLERTNGPLPWLLSPLTIGSFNRWPMLLFDVWTIGFSALMVLLMFAW</sequence>
<reference evidence="2 3" key="1">
    <citation type="submission" date="2016-12" db="EMBL/GenBank/DDBJ databases">
        <title>The draft genome sequence of HSLHS2.</title>
        <authorList>
            <person name="Hu D."/>
            <person name="Wang L."/>
            <person name="Shao Z."/>
        </authorList>
    </citation>
    <scope>NUCLEOTIDE SEQUENCE [LARGE SCALE GENOMIC DNA]</scope>
    <source>
        <strain evidence="2">MCCC 1A06712</strain>
    </source>
</reference>
<organism evidence="2 3">
    <name type="scientific">Marivivens niveibacter</name>
    <dbReference type="NCBI Taxonomy" id="1930667"/>
    <lineage>
        <taxon>Bacteria</taxon>
        <taxon>Pseudomonadati</taxon>
        <taxon>Pseudomonadota</taxon>
        <taxon>Alphaproteobacteria</taxon>
        <taxon>Rhodobacterales</taxon>
        <taxon>Paracoccaceae</taxon>
        <taxon>Marivivens group</taxon>
        <taxon>Marivivens</taxon>
    </lineage>
</organism>
<dbReference type="Proteomes" id="UP000194664">
    <property type="component" value="Unassembled WGS sequence"/>
</dbReference>
<name>A0A251WVH9_9RHOB</name>
<keyword evidence="1" id="KW-0472">Membrane</keyword>
<dbReference type="AlphaFoldDB" id="A0A251WVH9"/>
<feature type="transmembrane region" description="Helical" evidence="1">
    <location>
        <begin position="45"/>
        <end position="74"/>
    </location>
</feature>
<proteinExistence type="predicted"/>
<protein>
    <submittedName>
        <fullName evidence="2">Uncharacterized protein</fullName>
    </submittedName>
</protein>